<feature type="non-terminal residue" evidence="16">
    <location>
        <position position="1"/>
    </location>
</feature>
<evidence type="ECO:0000256" key="9">
    <source>
        <dbReference type="ARBA" id="ARBA00023098"/>
    </source>
</evidence>
<evidence type="ECO:0000313" key="17">
    <source>
        <dbReference type="Proteomes" id="UP000708208"/>
    </source>
</evidence>
<keyword evidence="10" id="KW-0539">Nucleus</keyword>
<evidence type="ECO:0000313" key="16">
    <source>
        <dbReference type="EMBL" id="CAG7817433.1"/>
    </source>
</evidence>
<comment type="function">
    <text evidence="11">Hydrolyzes fatty acids from S-acylated cysteine residues in proteins with a strong preference for palmitoylated G-alpha proteins over other acyl substrates. Mediates the deacylation of G-alpha proteins such as GPA1 in vivo, but has weak or no activity toward palmitoylated Ras proteins. Has weak lysophospholipase activity in vitro; however such activity may not exist in vivo.</text>
</comment>
<evidence type="ECO:0000256" key="4">
    <source>
        <dbReference type="ARBA" id="ARBA00012423"/>
    </source>
</evidence>
<dbReference type="GO" id="GO:0005634">
    <property type="term" value="C:nucleus"/>
    <property type="evidence" value="ECO:0007669"/>
    <property type="project" value="UniProtKB-SubCell"/>
</dbReference>
<evidence type="ECO:0000256" key="14">
    <source>
        <dbReference type="ARBA" id="ARBA00048656"/>
    </source>
</evidence>
<keyword evidence="8" id="KW-0276">Fatty acid metabolism</keyword>
<comment type="similarity">
    <text evidence="3">Belongs to the AB hydrolase superfamily. AB hydrolase 2 family.</text>
</comment>
<dbReference type="InterPro" id="IPR003140">
    <property type="entry name" value="PLipase/COase/thioEstase"/>
</dbReference>
<dbReference type="EMBL" id="CAJVCH010394156">
    <property type="protein sequence ID" value="CAG7817433.1"/>
    <property type="molecule type" value="Genomic_DNA"/>
</dbReference>
<evidence type="ECO:0000256" key="13">
    <source>
        <dbReference type="ARBA" id="ARBA00047337"/>
    </source>
</evidence>
<comment type="catalytic activity">
    <reaction evidence="14">
        <text>1-hexadecanoyl-sn-glycero-3-phosphocholine + H2O = sn-glycerol 3-phosphocholine + hexadecanoate + H(+)</text>
        <dbReference type="Rhea" id="RHEA:40435"/>
        <dbReference type="ChEBI" id="CHEBI:7896"/>
        <dbReference type="ChEBI" id="CHEBI:15377"/>
        <dbReference type="ChEBI" id="CHEBI:15378"/>
        <dbReference type="ChEBI" id="CHEBI:16870"/>
        <dbReference type="ChEBI" id="CHEBI:72998"/>
    </reaction>
    <physiologicalReaction direction="left-to-right" evidence="14">
        <dbReference type="Rhea" id="RHEA:40436"/>
    </physiologicalReaction>
</comment>
<evidence type="ECO:0000256" key="10">
    <source>
        <dbReference type="ARBA" id="ARBA00023242"/>
    </source>
</evidence>
<reference evidence="16" key="1">
    <citation type="submission" date="2021-06" db="EMBL/GenBank/DDBJ databases">
        <authorList>
            <person name="Hodson N. C."/>
            <person name="Mongue J. A."/>
            <person name="Jaron S. K."/>
        </authorList>
    </citation>
    <scope>NUCLEOTIDE SEQUENCE</scope>
</reference>
<dbReference type="Proteomes" id="UP000708208">
    <property type="component" value="Unassembled WGS sequence"/>
</dbReference>
<accession>A0A8J2KI57</accession>
<dbReference type="PANTHER" id="PTHR10655">
    <property type="entry name" value="LYSOPHOSPHOLIPASE-RELATED"/>
    <property type="match status" value="1"/>
</dbReference>
<feature type="domain" description="Phospholipase/carboxylesterase/thioesterase" evidence="15">
    <location>
        <begin position="233"/>
        <end position="417"/>
    </location>
</feature>
<evidence type="ECO:0000256" key="8">
    <source>
        <dbReference type="ARBA" id="ARBA00022832"/>
    </source>
</evidence>
<evidence type="ECO:0000256" key="1">
    <source>
        <dbReference type="ARBA" id="ARBA00004123"/>
    </source>
</evidence>
<evidence type="ECO:0000256" key="12">
    <source>
        <dbReference type="ARBA" id="ARBA00031195"/>
    </source>
</evidence>
<name>A0A8J2KI57_9HEXA</name>
<evidence type="ECO:0000256" key="3">
    <source>
        <dbReference type="ARBA" id="ARBA00006499"/>
    </source>
</evidence>
<dbReference type="Pfam" id="PF02230">
    <property type="entry name" value="Abhydrolase_2"/>
    <property type="match status" value="2"/>
</dbReference>
<dbReference type="GO" id="GO:0006631">
    <property type="term" value="P:fatty acid metabolic process"/>
    <property type="evidence" value="ECO:0007669"/>
    <property type="project" value="UniProtKB-KW"/>
</dbReference>
<keyword evidence="7" id="KW-0378">Hydrolase</keyword>
<feature type="domain" description="Phospholipase/carboxylesterase/thioesterase" evidence="15">
    <location>
        <begin position="15"/>
        <end position="222"/>
    </location>
</feature>
<keyword evidence="9" id="KW-0443">Lipid metabolism</keyword>
<protein>
    <recommendedName>
        <fullName evidence="4">palmitoyl-protein hydrolase</fullName>
        <ecNumber evidence="4">3.1.2.22</ecNumber>
    </recommendedName>
    <alternativeName>
        <fullName evidence="12">Palmitoyl-protein hydrolase</fullName>
    </alternativeName>
</protein>
<dbReference type="GO" id="GO:0005737">
    <property type="term" value="C:cytoplasm"/>
    <property type="evidence" value="ECO:0007669"/>
    <property type="project" value="UniProtKB-SubCell"/>
</dbReference>
<dbReference type="FunFam" id="3.40.50.1820:FF:000010">
    <property type="entry name" value="Acyl-protein thioesterase 2"/>
    <property type="match status" value="1"/>
</dbReference>
<evidence type="ECO:0000256" key="5">
    <source>
        <dbReference type="ARBA" id="ARBA00022487"/>
    </source>
</evidence>
<comment type="caution">
    <text evidence="16">The sequence shown here is derived from an EMBL/GenBank/DDBJ whole genome shotgun (WGS) entry which is preliminary data.</text>
</comment>
<dbReference type="EC" id="3.1.2.22" evidence="4"/>
<dbReference type="OrthoDB" id="2418081at2759"/>
<evidence type="ECO:0000256" key="6">
    <source>
        <dbReference type="ARBA" id="ARBA00022490"/>
    </source>
</evidence>
<evidence type="ECO:0000256" key="2">
    <source>
        <dbReference type="ARBA" id="ARBA00004496"/>
    </source>
</evidence>
<keyword evidence="6" id="KW-0963">Cytoplasm</keyword>
<gene>
    <name evidence="16" type="ORF">AFUS01_LOCUS28005</name>
</gene>
<dbReference type="InterPro" id="IPR050565">
    <property type="entry name" value="LYPA1-2/EST-like"/>
</dbReference>
<evidence type="ECO:0000256" key="7">
    <source>
        <dbReference type="ARBA" id="ARBA00022801"/>
    </source>
</evidence>
<evidence type="ECO:0000256" key="11">
    <source>
        <dbReference type="ARBA" id="ARBA00029392"/>
    </source>
</evidence>
<keyword evidence="5" id="KW-0719">Serine esterase</keyword>
<organism evidence="16 17">
    <name type="scientific">Allacma fusca</name>
    <dbReference type="NCBI Taxonomy" id="39272"/>
    <lineage>
        <taxon>Eukaryota</taxon>
        <taxon>Metazoa</taxon>
        <taxon>Ecdysozoa</taxon>
        <taxon>Arthropoda</taxon>
        <taxon>Hexapoda</taxon>
        <taxon>Collembola</taxon>
        <taxon>Symphypleona</taxon>
        <taxon>Sminthuridae</taxon>
        <taxon>Allacma</taxon>
    </lineage>
</organism>
<evidence type="ECO:0000259" key="15">
    <source>
        <dbReference type="Pfam" id="PF02230"/>
    </source>
</evidence>
<dbReference type="GO" id="GO:0052689">
    <property type="term" value="F:carboxylic ester hydrolase activity"/>
    <property type="evidence" value="ECO:0007669"/>
    <property type="project" value="UniProtKB-KW"/>
</dbReference>
<dbReference type="GO" id="GO:0008474">
    <property type="term" value="F:palmitoyl-(protein) hydrolase activity"/>
    <property type="evidence" value="ECO:0007669"/>
    <property type="project" value="UniProtKB-EC"/>
</dbReference>
<sequence length="427" mass="46822">LLILVNSSEMALAPIVIPAIVKQTATIIFLHGLGDTGHGWSDEIAEIKPAHAKLICPTAPIKPVTINGGAKMPAWYDIKSLNKGAEDEEGIKESSEYIQSLIQKEVEAGIPSNQIVVGGFSQGAAISLYTGLTGRFPLAGVVAMSGYLPLFESIKWDSVLNPAILQCHGDRDPVVHYNIALTTKQRFEEQKFPNFTFKTYKGLDHSASQAEIKDVKTFFQTVLKNSQMRSELHGWSDEIAEIKPAHAKLICPTAPIKPVTINGGAKMPAWYDIKSLNKGAEDEEGIKESSEYIQSLIQKEVEAGIPSNQIVVGGFSQGAAISLYTGLTGRFPLAGVVAMSGYLPLFESIKWDSVLNPAILQCHGDRDPVVHYNIALTTKQRFEEQKFPNFTFKTYKGLDHSASQAEIKDVKTFFQTVLKNSQMRSEL</sequence>
<dbReference type="PANTHER" id="PTHR10655:SF17">
    <property type="entry name" value="LYSOPHOSPHOLIPASE-LIKE PROTEIN 1"/>
    <property type="match status" value="1"/>
</dbReference>
<dbReference type="AlphaFoldDB" id="A0A8J2KI57"/>
<dbReference type="FunFam" id="3.40.50.1820:FF:000276">
    <property type="entry name" value="Acyl-protein thioesterase 1"/>
    <property type="match status" value="1"/>
</dbReference>
<comment type="subcellular location">
    <subcellularLocation>
        <location evidence="2">Cytoplasm</location>
    </subcellularLocation>
    <subcellularLocation>
        <location evidence="1">Nucleus</location>
    </subcellularLocation>
</comment>
<proteinExistence type="inferred from homology"/>
<comment type="catalytic activity">
    <reaction evidence="13">
        <text>S-hexadecanoyl-L-cysteinyl-[protein] + H2O = L-cysteinyl-[protein] + hexadecanoate + H(+)</text>
        <dbReference type="Rhea" id="RHEA:19233"/>
        <dbReference type="Rhea" id="RHEA-COMP:10131"/>
        <dbReference type="Rhea" id="RHEA-COMP:11032"/>
        <dbReference type="ChEBI" id="CHEBI:7896"/>
        <dbReference type="ChEBI" id="CHEBI:15377"/>
        <dbReference type="ChEBI" id="CHEBI:15378"/>
        <dbReference type="ChEBI" id="CHEBI:29950"/>
        <dbReference type="ChEBI" id="CHEBI:74151"/>
        <dbReference type="EC" id="3.1.2.22"/>
    </reaction>
</comment>
<keyword evidence="17" id="KW-1185">Reference proteome</keyword>